<dbReference type="STRING" id="74557.A0A1V9ZMX2"/>
<dbReference type="InterPro" id="IPR051837">
    <property type="entry name" value="SortingNexin/PXDomain-PKLike"/>
</dbReference>
<evidence type="ECO:0000313" key="4">
    <source>
        <dbReference type="EMBL" id="OQR99326.1"/>
    </source>
</evidence>
<dbReference type="InterPro" id="IPR036871">
    <property type="entry name" value="PX_dom_sf"/>
</dbReference>
<keyword evidence="5" id="KW-1185">Reference proteome</keyword>
<dbReference type="Proteomes" id="UP000243217">
    <property type="component" value="Unassembled WGS sequence"/>
</dbReference>
<keyword evidence="2" id="KW-0963">Cytoplasm</keyword>
<dbReference type="PANTHER" id="PTHR22999">
    <property type="entry name" value="PX SERINE/THREONINE KINASE PXK"/>
    <property type="match status" value="1"/>
</dbReference>
<dbReference type="InterPro" id="IPR001683">
    <property type="entry name" value="PX_dom"/>
</dbReference>
<evidence type="ECO:0000256" key="2">
    <source>
        <dbReference type="ARBA" id="ARBA00022490"/>
    </source>
</evidence>
<sequence length="241" mass="27069">MNVSALIRGNETVGDHTEFLVQISCNGVVWLISRRFSDFDQLHCRLESAFSDKLRVRLPEKQWFGRFDPGFLAKRQAGLQVYLDGILQLDGITDDRSLQHFFEMEKNIDLQAEANRHSSQSNNTLLGLKHVTEAERWLAIVDKTAHALIDISEVPEPLEIEQANQKRSEILAAWTDSSIIVPVSNGYPDAKVTTEEPTLSYAVSSVLLQGWHEKLAASCAYKIQEPSQSLIAVMSDSLSQE</sequence>
<accession>A0A1V9ZMX2</accession>
<dbReference type="OrthoDB" id="10254720at2759"/>
<dbReference type="EMBL" id="JNBS01001816">
    <property type="protein sequence ID" value="OQR99326.1"/>
    <property type="molecule type" value="Genomic_DNA"/>
</dbReference>
<evidence type="ECO:0000259" key="3">
    <source>
        <dbReference type="PROSITE" id="PS50195"/>
    </source>
</evidence>
<dbReference type="GO" id="GO:0005769">
    <property type="term" value="C:early endosome"/>
    <property type="evidence" value="ECO:0007669"/>
    <property type="project" value="TreeGrafter"/>
</dbReference>
<dbReference type="SUPFAM" id="SSF64268">
    <property type="entry name" value="PX domain"/>
    <property type="match status" value="1"/>
</dbReference>
<dbReference type="PANTHER" id="PTHR22999:SF23">
    <property type="entry name" value="SORTING NEXIN-16"/>
    <property type="match status" value="1"/>
</dbReference>
<dbReference type="AlphaFoldDB" id="A0A1V9ZMX2"/>
<reference evidence="4 5" key="1">
    <citation type="journal article" date="2014" name="Genome Biol. Evol.">
        <title>The secreted proteins of Achlya hypogyna and Thraustotheca clavata identify the ancestral oomycete secretome and reveal gene acquisitions by horizontal gene transfer.</title>
        <authorList>
            <person name="Misner I."/>
            <person name="Blouin N."/>
            <person name="Leonard G."/>
            <person name="Richards T.A."/>
            <person name="Lane C.E."/>
        </authorList>
    </citation>
    <scope>NUCLEOTIDE SEQUENCE [LARGE SCALE GENOMIC DNA]</scope>
    <source>
        <strain evidence="4 5">ATCC 34112</strain>
    </source>
</reference>
<evidence type="ECO:0000313" key="5">
    <source>
        <dbReference type="Proteomes" id="UP000243217"/>
    </source>
</evidence>
<feature type="domain" description="PX" evidence="3">
    <location>
        <begin position="1"/>
        <end position="109"/>
    </location>
</feature>
<dbReference type="GO" id="GO:0005770">
    <property type="term" value="C:late endosome"/>
    <property type="evidence" value="ECO:0007669"/>
    <property type="project" value="TreeGrafter"/>
</dbReference>
<comment type="subcellular location">
    <subcellularLocation>
        <location evidence="1">Cytoplasm</location>
    </subcellularLocation>
</comment>
<name>A0A1V9ZMX2_9STRA</name>
<dbReference type="GO" id="GO:0045022">
    <property type="term" value="P:early endosome to late endosome transport"/>
    <property type="evidence" value="ECO:0007669"/>
    <property type="project" value="TreeGrafter"/>
</dbReference>
<dbReference type="Pfam" id="PF00787">
    <property type="entry name" value="PX"/>
    <property type="match status" value="1"/>
</dbReference>
<dbReference type="PROSITE" id="PS50195">
    <property type="entry name" value="PX"/>
    <property type="match status" value="1"/>
</dbReference>
<protein>
    <recommendedName>
        <fullName evidence="3">PX domain-containing protein</fullName>
    </recommendedName>
</protein>
<dbReference type="GO" id="GO:0008333">
    <property type="term" value="P:endosome to lysosome transport"/>
    <property type="evidence" value="ECO:0007669"/>
    <property type="project" value="TreeGrafter"/>
</dbReference>
<gene>
    <name evidence="4" type="ORF">THRCLA_06555</name>
</gene>
<proteinExistence type="predicted"/>
<comment type="caution">
    <text evidence="4">The sequence shown here is derived from an EMBL/GenBank/DDBJ whole genome shotgun (WGS) entry which is preliminary data.</text>
</comment>
<organism evidence="4 5">
    <name type="scientific">Thraustotheca clavata</name>
    <dbReference type="NCBI Taxonomy" id="74557"/>
    <lineage>
        <taxon>Eukaryota</taxon>
        <taxon>Sar</taxon>
        <taxon>Stramenopiles</taxon>
        <taxon>Oomycota</taxon>
        <taxon>Saprolegniomycetes</taxon>
        <taxon>Saprolegniales</taxon>
        <taxon>Achlyaceae</taxon>
        <taxon>Thraustotheca</taxon>
    </lineage>
</organism>
<dbReference type="GO" id="GO:0035091">
    <property type="term" value="F:phosphatidylinositol binding"/>
    <property type="evidence" value="ECO:0007669"/>
    <property type="project" value="InterPro"/>
</dbReference>
<evidence type="ECO:0000256" key="1">
    <source>
        <dbReference type="ARBA" id="ARBA00004496"/>
    </source>
</evidence>
<dbReference type="GO" id="GO:0006622">
    <property type="term" value="P:protein targeting to lysosome"/>
    <property type="evidence" value="ECO:0007669"/>
    <property type="project" value="TreeGrafter"/>
</dbReference>
<dbReference type="Gene3D" id="3.30.1520.10">
    <property type="entry name" value="Phox-like domain"/>
    <property type="match status" value="1"/>
</dbReference>
<dbReference type="SMART" id="SM00312">
    <property type="entry name" value="PX"/>
    <property type="match status" value="1"/>
</dbReference>
<dbReference type="CDD" id="cd06093">
    <property type="entry name" value="PX_domain"/>
    <property type="match status" value="1"/>
</dbReference>